<protein>
    <submittedName>
        <fullName evidence="2">Uncharacterized protein</fullName>
    </submittedName>
</protein>
<evidence type="ECO:0000313" key="2">
    <source>
        <dbReference type="EMBL" id="XDK34962.1"/>
    </source>
</evidence>
<sequence length="72" mass="7547">MNRSLLLLNALALAILVGLIMQPEGSAAAFQGQPIPSIPAQKAVFDAQAEKPPAATQPSLLQPSAPQERLVF</sequence>
<dbReference type="RefSeq" id="WP_045189180.1">
    <property type="nucleotide sequence ID" value="NZ_CP162607.1"/>
</dbReference>
<dbReference type="AlphaFoldDB" id="A0AB39HU45"/>
<name>A0AB39HU45_9PSED</name>
<gene>
    <name evidence="2" type="ORF">AB4Y39_14675</name>
</gene>
<evidence type="ECO:0000256" key="1">
    <source>
        <dbReference type="SAM" id="MobiDB-lite"/>
    </source>
</evidence>
<organism evidence="2">
    <name type="scientific">Pseudomonas sp. Hg7Tf</name>
    <dbReference type="NCBI Taxonomy" id="3236988"/>
    <lineage>
        <taxon>Bacteria</taxon>
        <taxon>Pseudomonadati</taxon>
        <taxon>Pseudomonadota</taxon>
        <taxon>Gammaproteobacteria</taxon>
        <taxon>Pseudomonadales</taxon>
        <taxon>Pseudomonadaceae</taxon>
        <taxon>Pseudomonas</taxon>
    </lineage>
</organism>
<accession>A0AB39HU45</accession>
<feature type="region of interest" description="Disordered" evidence="1">
    <location>
        <begin position="48"/>
        <end position="72"/>
    </location>
</feature>
<feature type="compositionally biased region" description="Polar residues" evidence="1">
    <location>
        <begin position="56"/>
        <end position="65"/>
    </location>
</feature>
<proteinExistence type="predicted"/>
<dbReference type="EMBL" id="CP162607">
    <property type="protein sequence ID" value="XDK34962.1"/>
    <property type="molecule type" value="Genomic_DNA"/>
</dbReference>
<reference evidence="2" key="1">
    <citation type="submission" date="2024-07" db="EMBL/GenBank/DDBJ databases">
        <title>Identification and characteristics of a novel species of coltsfoot's symbiotic bacteria.</title>
        <authorList>
            <person name="Juszczyk A."/>
            <person name="Jasielczuk I."/>
            <person name="Gurgul A."/>
            <person name="Rogala M."/>
            <person name="Kowalczyk A."/>
            <person name="Szmatola T."/>
            <person name="Kosecka-Strojek M."/>
            <person name="Arent Z."/>
            <person name="Latowski D."/>
        </authorList>
    </citation>
    <scope>NUCLEOTIDE SEQUENCE</scope>
    <source>
        <strain evidence="2">Hg7Tf</strain>
    </source>
</reference>